<reference evidence="5 6" key="1">
    <citation type="submission" date="2012-04" db="EMBL/GenBank/DDBJ databases">
        <title>The Genome Sequence of Saprolegnia declina VS20.</title>
        <authorList>
            <consortium name="The Broad Institute Genome Sequencing Platform"/>
            <person name="Russ C."/>
            <person name="Nusbaum C."/>
            <person name="Tyler B."/>
            <person name="van West P."/>
            <person name="Dieguez-Uribeondo J."/>
            <person name="de Bruijn I."/>
            <person name="Tripathy S."/>
            <person name="Jiang R."/>
            <person name="Young S.K."/>
            <person name="Zeng Q."/>
            <person name="Gargeya S."/>
            <person name="Fitzgerald M."/>
            <person name="Haas B."/>
            <person name="Abouelleil A."/>
            <person name="Alvarado L."/>
            <person name="Arachchi H.M."/>
            <person name="Berlin A."/>
            <person name="Chapman S.B."/>
            <person name="Goldberg J."/>
            <person name="Griggs A."/>
            <person name="Gujja S."/>
            <person name="Hansen M."/>
            <person name="Howarth C."/>
            <person name="Imamovic A."/>
            <person name="Larimer J."/>
            <person name="McCowen C."/>
            <person name="Montmayeur A."/>
            <person name="Murphy C."/>
            <person name="Neiman D."/>
            <person name="Pearson M."/>
            <person name="Priest M."/>
            <person name="Roberts A."/>
            <person name="Saif S."/>
            <person name="Shea T."/>
            <person name="Sisk P."/>
            <person name="Sykes S."/>
            <person name="Wortman J."/>
            <person name="Nusbaum C."/>
            <person name="Birren B."/>
        </authorList>
    </citation>
    <scope>NUCLEOTIDE SEQUENCE [LARGE SCALE GENOMIC DNA]</scope>
    <source>
        <strain evidence="5 6">VS20</strain>
    </source>
</reference>
<dbReference type="InParanoid" id="T0RKA9"/>
<dbReference type="AlphaFoldDB" id="T0RKA9"/>
<dbReference type="PANTHER" id="PTHR24113:SF12">
    <property type="entry name" value="RAN GTPASE-ACTIVATING PROTEIN 1"/>
    <property type="match status" value="1"/>
</dbReference>
<accession>T0RKA9</accession>
<proteinExistence type="predicted"/>
<dbReference type="InterPro" id="IPR032675">
    <property type="entry name" value="LRR_dom_sf"/>
</dbReference>
<dbReference type="GeneID" id="19950447"/>
<protein>
    <recommendedName>
        <fullName evidence="7">RNI-like protein</fullName>
    </recommendedName>
</protein>
<dbReference type="GO" id="GO:0031267">
    <property type="term" value="F:small GTPase binding"/>
    <property type="evidence" value="ECO:0007669"/>
    <property type="project" value="TreeGrafter"/>
</dbReference>
<keyword evidence="3" id="KW-0677">Repeat</keyword>
<evidence type="ECO:0000256" key="2">
    <source>
        <dbReference type="ARBA" id="ARBA00022614"/>
    </source>
</evidence>
<dbReference type="EMBL" id="JH767162">
    <property type="protein sequence ID" value="EQC32748.1"/>
    <property type="molecule type" value="Genomic_DNA"/>
</dbReference>
<name>T0RKA9_SAPDV</name>
<dbReference type="GO" id="GO:0006913">
    <property type="term" value="P:nucleocytoplasmic transport"/>
    <property type="evidence" value="ECO:0007669"/>
    <property type="project" value="TreeGrafter"/>
</dbReference>
<dbReference type="RefSeq" id="XP_008613892.1">
    <property type="nucleotide sequence ID" value="XM_008615670.1"/>
</dbReference>
<keyword evidence="2" id="KW-0433">Leucine-rich repeat</keyword>
<dbReference type="PANTHER" id="PTHR24113">
    <property type="entry name" value="RAN GTPASE-ACTIVATING PROTEIN 1"/>
    <property type="match status" value="1"/>
</dbReference>
<feature type="compositionally biased region" description="Basic and acidic residues" evidence="4">
    <location>
        <begin position="1"/>
        <end position="10"/>
    </location>
</feature>
<evidence type="ECO:0008006" key="7">
    <source>
        <dbReference type="Google" id="ProtNLM"/>
    </source>
</evidence>
<dbReference type="GO" id="GO:0005634">
    <property type="term" value="C:nucleus"/>
    <property type="evidence" value="ECO:0007669"/>
    <property type="project" value="TreeGrafter"/>
</dbReference>
<dbReference type="InterPro" id="IPR027038">
    <property type="entry name" value="RanGap"/>
</dbReference>
<dbReference type="STRING" id="1156394.T0RKA9"/>
<dbReference type="GO" id="GO:0005829">
    <property type="term" value="C:cytosol"/>
    <property type="evidence" value="ECO:0007669"/>
    <property type="project" value="TreeGrafter"/>
</dbReference>
<evidence type="ECO:0000256" key="3">
    <source>
        <dbReference type="ARBA" id="ARBA00022737"/>
    </source>
</evidence>
<dbReference type="Proteomes" id="UP000030762">
    <property type="component" value="Unassembled WGS sequence"/>
</dbReference>
<evidence type="ECO:0000256" key="1">
    <source>
        <dbReference type="ARBA" id="ARBA00022468"/>
    </source>
</evidence>
<keyword evidence="1" id="KW-0343">GTPase activation</keyword>
<sequence>MHSARHDDGTRRRRLTPDTNLLSPENLEAIAPYLASEDYMTFLRALPDQLRTPALRLVAMLAHVLGSDAIWPGLDLGVLTQLANAKNILAQLLSVHPTLRATTPTALPNMPPVLAPPSRPWPMLGHLSLTFAAWAMDPAVLTTVQQVLTFNAASLRSIEVHFSAPYVREWDELKPAQNALLEMLVGLLVALQRIEKLTLRATHKLRFPDAAAASLAAWIDTTPLTSLTMNNMYELSSTQSVWAKPTLVSLALDPLFRFNHRAAFSRWLTHIDLRLFGPYQLYYVAERLIDCPLTSLHFRLEDGDTIKGGQDVQRFLETHLPSLHQLTTLRLTSVHLSTTHCLTLALLLPRYKHVALTSNKLGDAGVLALAPFLRHTSQLETLKLVGQGFGDVGASALATALKHTPLLHTLDLGRNEIKMSGVVALSHLFPYLPRLATWRLSNNPLGAKGLVFLLRAWTYVELNTTMLIDARSTIDNNDDSRDVDALIAALPRHRTCLVATETPTTEGEHQTIAYAETPILRRPVQLAILMAPQQVLDENEDM</sequence>
<organism evidence="5 6">
    <name type="scientific">Saprolegnia diclina (strain VS20)</name>
    <dbReference type="NCBI Taxonomy" id="1156394"/>
    <lineage>
        <taxon>Eukaryota</taxon>
        <taxon>Sar</taxon>
        <taxon>Stramenopiles</taxon>
        <taxon>Oomycota</taxon>
        <taxon>Saprolegniomycetes</taxon>
        <taxon>Saprolegniales</taxon>
        <taxon>Saprolegniaceae</taxon>
        <taxon>Saprolegnia</taxon>
    </lineage>
</organism>
<keyword evidence="6" id="KW-1185">Reference proteome</keyword>
<dbReference type="GO" id="GO:0005096">
    <property type="term" value="F:GTPase activator activity"/>
    <property type="evidence" value="ECO:0007669"/>
    <property type="project" value="UniProtKB-KW"/>
</dbReference>
<gene>
    <name evidence="5" type="ORF">SDRG_09720</name>
</gene>
<dbReference type="GO" id="GO:0048471">
    <property type="term" value="C:perinuclear region of cytoplasm"/>
    <property type="evidence" value="ECO:0007669"/>
    <property type="project" value="TreeGrafter"/>
</dbReference>
<evidence type="ECO:0000313" key="6">
    <source>
        <dbReference type="Proteomes" id="UP000030762"/>
    </source>
</evidence>
<dbReference type="InterPro" id="IPR001611">
    <property type="entry name" value="Leu-rich_rpt"/>
</dbReference>
<dbReference type="SUPFAM" id="SSF52047">
    <property type="entry name" value="RNI-like"/>
    <property type="match status" value="1"/>
</dbReference>
<feature type="region of interest" description="Disordered" evidence="4">
    <location>
        <begin position="1"/>
        <end position="20"/>
    </location>
</feature>
<dbReference type="Pfam" id="PF13516">
    <property type="entry name" value="LRR_6"/>
    <property type="match status" value="2"/>
</dbReference>
<dbReference type="VEuPathDB" id="FungiDB:SDRG_09720"/>
<dbReference type="OrthoDB" id="10034042at2759"/>
<dbReference type="Gene3D" id="3.80.10.10">
    <property type="entry name" value="Ribonuclease Inhibitor"/>
    <property type="match status" value="1"/>
</dbReference>
<evidence type="ECO:0000256" key="4">
    <source>
        <dbReference type="SAM" id="MobiDB-lite"/>
    </source>
</evidence>
<dbReference type="SMART" id="SM00368">
    <property type="entry name" value="LRR_RI"/>
    <property type="match status" value="4"/>
</dbReference>
<evidence type="ECO:0000313" key="5">
    <source>
        <dbReference type="EMBL" id="EQC32748.1"/>
    </source>
</evidence>